<dbReference type="InterPro" id="IPR006121">
    <property type="entry name" value="HMA_dom"/>
</dbReference>
<keyword evidence="1" id="KW-0479">Metal-binding</keyword>
<organism evidence="3 4">
    <name type="scientific">Candidatus Enterococcus willemsii</name>
    <dbReference type="NCBI Taxonomy" id="1857215"/>
    <lineage>
        <taxon>Bacteria</taxon>
        <taxon>Bacillati</taxon>
        <taxon>Bacillota</taxon>
        <taxon>Bacilli</taxon>
        <taxon>Lactobacillales</taxon>
        <taxon>Enterococcaceae</taxon>
        <taxon>Enterococcus</taxon>
    </lineage>
</organism>
<dbReference type="InterPro" id="IPR017969">
    <property type="entry name" value="Heavy-metal-associated_CS"/>
</dbReference>
<dbReference type="Proteomes" id="UP000782705">
    <property type="component" value="Unassembled WGS sequence"/>
</dbReference>
<proteinExistence type="predicted"/>
<dbReference type="RefSeq" id="WP_161901514.1">
    <property type="nucleotide sequence ID" value="NZ_MAEL01000027.1"/>
</dbReference>
<evidence type="ECO:0000259" key="2">
    <source>
        <dbReference type="PROSITE" id="PS50846"/>
    </source>
</evidence>
<comment type="caution">
    <text evidence="3">The sequence shown here is derived from an EMBL/GenBank/DDBJ whole genome shotgun (WGS) entry which is preliminary data.</text>
</comment>
<name>A0ABQ6Z1E0_9ENTE</name>
<keyword evidence="4" id="KW-1185">Reference proteome</keyword>
<evidence type="ECO:0000313" key="4">
    <source>
        <dbReference type="Proteomes" id="UP000782705"/>
    </source>
</evidence>
<dbReference type="CDD" id="cd00371">
    <property type="entry name" value="HMA"/>
    <property type="match status" value="1"/>
</dbReference>
<gene>
    <name evidence="3" type="ORF">BAU17_12970</name>
</gene>
<dbReference type="SUPFAM" id="SSF55008">
    <property type="entry name" value="HMA, heavy metal-associated domain"/>
    <property type="match status" value="1"/>
</dbReference>
<reference evidence="3 4" key="1">
    <citation type="submission" date="2016-06" db="EMBL/GenBank/DDBJ databases">
        <title>Four novel species of enterococci isolated from chicken manure.</title>
        <authorList>
            <person name="Van Tyne D."/>
        </authorList>
    </citation>
    <scope>NUCLEOTIDE SEQUENCE [LARGE SCALE GENOMIC DNA]</scope>
    <source>
        <strain evidence="3 4">CU12B</strain>
    </source>
</reference>
<evidence type="ECO:0000256" key="1">
    <source>
        <dbReference type="ARBA" id="ARBA00022723"/>
    </source>
</evidence>
<dbReference type="PROSITE" id="PS50846">
    <property type="entry name" value="HMA_2"/>
    <property type="match status" value="1"/>
</dbReference>
<dbReference type="InterPro" id="IPR036163">
    <property type="entry name" value="HMA_dom_sf"/>
</dbReference>
<protein>
    <submittedName>
        <fullName evidence="3">Metal-binding protein</fullName>
    </submittedName>
</protein>
<evidence type="ECO:0000313" key="3">
    <source>
        <dbReference type="EMBL" id="KAF1305029.1"/>
    </source>
</evidence>
<sequence length="76" mass="8447">MKKMILQLETLTCPSCMQKIERALKQTPGVDSASIKVLFNASKVKGKFNSEETSLQQLQQTIETLGYDVLSAKVLD</sequence>
<dbReference type="PROSITE" id="PS01047">
    <property type="entry name" value="HMA_1"/>
    <property type="match status" value="1"/>
</dbReference>
<feature type="domain" description="HMA" evidence="2">
    <location>
        <begin position="2"/>
        <end position="70"/>
    </location>
</feature>
<accession>A0ABQ6Z1E0</accession>
<dbReference type="Gene3D" id="3.30.70.100">
    <property type="match status" value="1"/>
</dbReference>
<dbReference type="Pfam" id="PF00403">
    <property type="entry name" value="HMA"/>
    <property type="match status" value="1"/>
</dbReference>
<dbReference type="EMBL" id="MAEL01000027">
    <property type="protein sequence ID" value="KAF1305029.1"/>
    <property type="molecule type" value="Genomic_DNA"/>
</dbReference>